<dbReference type="GO" id="GO:0005615">
    <property type="term" value="C:extracellular space"/>
    <property type="evidence" value="ECO:0007669"/>
    <property type="project" value="UniProtKB-KW"/>
</dbReference>
<keyword evidence="3" id="KW-0202">Cytokine</keyword>
<evidence type="ECO:0000313" key="7">
    <source>
        <dbReference type="Proteomes" id="UP001165740"/>
    </source>
</evidence>
<dbReference type="Pfam" id="PF00229">
    <property type="entry name" value="TNF"/>
    <property type="match status" value="1"/>
</dbReference>
<accession>A0A9W3BAV8</accession>
<dbReference type="InterPro" id="IPR008983">
    <property type="entry name" value="Tumour_necrosis_fac-like_dom"/>
</dbReference>
<evidence type="ECO:0000256" key="4">
    <source>
        <dbReference type="ARBA" id="ARBA00023136"/>
    </source>
</evidence>
<dbReference type="GeneID" id="106060009"/>
<evidence type="ECO:0000256" key="2">
    <source>
        <dbReference type="ARBA" id="ARBA00008670"/>
    </source>
</evidence>
<dbReference type="PROSITE" id="PS50049">
    <property type="entry name" value="THD_2"/>
    <property type="match status" value="1"/>
</dbReference>
<dbReference type="GO" id="GO:0016020">
    <property type="term" value="C:membrane"/>
    <property type="evidence" value="ECO:0007669"/>
    <property type="project" value="UniProtKB-SubCell"/>
</dbReference>
<keyword evidence="7" id="KW-1185">Reference proteome</keyword>
<feature type="domain" description="THD" evidence="6">
    <location>
        <begin position="139"/>
        <end position="292"/>
    </location>
</feature>
<evidence type="ECO:0000313" key="8">
    <source>
        <dbReference type="RefSeq" id="XP_055896593.1"/>
    </source>
</evidence>
<dbReference type="Gene3D" id="2.60.120.40">
    <property type="match status" value="1"/>
</dbReference>
<feature type="transmembrane region" description="Helical" evidence="5">
    <location>
        <begin position="21"/>
        <end position="46"/>
    </location>
</feature>
<dbReference type="GO" id="GO:0005164">
    <property type="term" value="F:tumor necrosis factor receptor binding"/>
    <property type="evidence" value="ECO:0007669"/>
    <property type="project" value="InterPro"/>
</dbReference>
<keyword evidence="5" id="KW-0812">Transmembrane</keyword>
<dbReference type="SUPFAM" id="SSF49842">
    <property type="entry name" value="TNF-like"/>
    <property type="match status" value="1"/>
</dbReference>
<dbReference type="GO" id="GO:0006955">
    <property type="term" value="P:immune response"/>
    <property type="evidence" value="ECO:0007669"/>
    <property type="project" value="InterPro"/>
</dbReference>
<comment type="similarity">
    <text evidence="2">Belongs to the tumor necrosis factor family.</text>
</comment>
<dbReference type="InterPro" id="IPR006052">
    <property type="entry name" value="TNF_dom"/>
</dbReference>
<keyword evidence="4 5" id="KW-0472">Membrane</keyword>
<protein>
    <submittedName>
        <fullName evidence="8">Uncharacterized protein LOC106060009</fullName>
    </submittedName>
</protein>
<gene>
    <name evidence="8" type="primary">LOC106060009</name>
</gene>
<dbReference type="RefSeq" id="XP_055896593.1">
    <property type="nucleotide sequence ID" value="XM_056040618.1"/>
</dbReference>
<evidence type="ECO:0000256" key="3">
    <source>
        <dbReference type="ARBA" id="ARBA00022514"/>
    </source>
</evidence>
<comment type="subcellular location">
    <subcellularLocation>
        <location evidence="1">Membrane</location>
    </subcellularLocation>
</comment>
<dbReference type="Proteomes" id="UP001165740">
    <property type="component" value="Chromosome 9"/>
</dbReference>
<reference evidence="8" key="1">
    <citation type="submission" date="2025-08" db="UniProtKB">
        <authorList>
            <consortium name="RefSeq"/>
        </authorList>
    </citation>
    <scope>IDENTIFICATION</scope>
</reference>
<dbReference type="PANTHER" id="PTHR11471:SF13">
    <property type="entry name" value="TNF FAMILY PROFILE DOMAIN-CONTAINING PROTEIN"/>
    <property type="match status" value="1"/>
</dbReference>
<evidence type="ECO:0000256" key="5">
    <source>
        <dbReference type="SAM" id="Phobius"/>
    </source>
</evidence>
<dbReference type="PANTHER" id="PTHR11471">
    <property type="entry name" value="TUMOR NECROSIS FACTOR FAMILY MEMBER"/>
    <property type="match status" value="1"/>
</dbReference>
<dbReference type="GO" id="GO:0005125">
    <property type="term" value="F:cytokine activity"/>
    <property type="evidence" value="ECO:0007669"/>
    <property type="project" value="UniProtKB-KW"/>
</dbReference>
<evidence type="ECO:0000256" key="1">
    <source>
        <dbReference type="ARBA" id="ARBA00004370"/>
    </source>
</evidence>
<sequence length="295" mass="33175">MDPKPRKQEKHKWRSFLKRCFSGLPMSVLAFITSAVALSLAIYFGFSSTSHSASQESSPHKETACVDCEQILSEFMDQTSQNVHIDSVNTRSDSVDKECCVSDSLKISKFIETIQNLYQSDINAQADTYPEVTKPTGPIIVHKGLTSSAKLDGRCAGNSEIQNGNFMLVSFNLNQKKDVEVVKHIRVTNNGLEIIFSGIYYVYSSFKYQGSKGKFKDLQTLHQFVYRERRQRCDCLLKTAHTVCQDCQDSKDTAFTGGVFHLRQGDILRVISSEQDTLQFNNEDSYLGALMVTAQ</sequence>
<name>A0A9W3BAV8_BIOGL</name>
<dbReference type="AlphaFoldDB" id="A0A9W3BAV8"/>
<keyword evidence="5" id="KW-1133">Transmembrane helix</keyword>
<proteinExistence type="inferred from homology"/>
<evidence type="ECO:0000259" key="6">
    <source>
        <dbReference type="PROSITE" id="PS50049"/>
    </source>
</evidence>
<dbReference type="OrthoDB" id="6072476at2759"/>
<organism evidence="7 8">
    <name type="scientific">Biomphalaria glabrata</name>
    <name type="common">Bloodfluke planorb</name>
    <name type="synonym">Freshwater snail</name>
    <dbReference type="NCBI Taxonomy" id="6526"/>
    <lineage>
        <taxon>Eukaryota</taxon>
        <taxon>Metazoa</taxon>
        <taxon>Spiralia</taxon>
        <taxon>Lophotrochozoa</taxon>
        <taxon>Mollusca</taxon>
        <taxon>Gastropoda</taxon>
        <taxon>Heterobranchia</taxon>
        <taxon>Euthyneura</taxon>
        <taxon>Panpulmonata</taxon>
        <taxon>Hygrophila</taxon>
        <taxon>Lymnaeoidea</taxon>
        <taxon>Planorbidae</taxon>
        <taxon>Biomphalaria</taxon>
    </lineage>
</organism>